<dbReference type="Gene3D" id="3.30.530.20">
    <property type="match status" value="1"/>
</dbReference>
<dbReference type="GO" id="GO:0009738">
    <property type="term" value="P:abscisic acid-activated signaling pathway"/>
    <property type="evidence" value="ECO:0007669"/>
    <property type="project" value="InterPro"/>
</dbReference>
<dbReference type="GO" id="GO:0005634">
    <property type="term" value="C:nucleus"/>
    <property type="evidence" value="ECO:0007669"/>
    <property type="project" value="TreeGrafter"/>
</dbReference>
<dbReference type="CDD" id="cd07816">
    <property type="entry name" value="Bet_v1-like"/>
    <property type="match status" value="1"/>
</dbReference>
<dbReference type="GO" id="GO:0010427">
    <property type="term" value="F:abscisic acid binding"/>
    <property type="evidence" value="ECO:0007669"/>
    <property type="project" value="InterPro"/>
</dbReference>
<sequence>MGAMTYEYEITSPIPPKRLFKSYILDEKNLFPKALPQTVKAFEILEGDGGVATVKSIHFCEGSHFKSAKHSVDEIDKENLVFKYIMIDGDPLTGVHDTSSNVVKIEPGPDGGSVCKTTIATTPKRMTTI</sequence>
<dbReference type="Proteomes" id="UP000231279">
    <property type="component" value="Unassembled WGS sequence"/>
</dbReference>
<comment type="similarity">
    <text evidence="1">Belongs to the BetVI family.</text>
</comment>
<name>A0A2G9GSX6_9LAMI</name>
<evidence type="ECO:0000313" key="3">
    <source>
        <dbReference type="EMBL" id="PIN08417.1"/>
    </source>
</evidence>
<evidence type="ECO:0000313" key="4">
    <source>
        <dbReference type="Proteomes" id="UP000231279"/>
    </source>
</evidence>
<dbReference type="GO" id="GO:0006952">
    <property type="term" value="P:defense response"/>
    <property type="evidence" value="ECO:0007669"/>
    <property type="project" value="InterPro"/>
</dbReference>
<protein>
    <recommendedName>
        <fullName evidence="2">Bet v I/Major latex protein domain-containing protein</fullName>
    </recommendedName>
</protein>
<dbReference type="Pfam" id="PF00407">
    <property type="entry name" value="Bet_v_1"/>
    <property type="match status" value="1"/>
</dbReference>
<dbReference type="InterPro" id="IPR000916">
    <property type="entry name" value="Bet_v_I/MLP"/>
</dbReference>
<dbReference type="InterPro" id="IPR050279">
    <property type="entry name" value="Plant_def-hormone_signal"/>
</dbReference>
<dbReference type="OrthoDB" id="1880172at2759"/>
<dbReference type="GO" id="GO:0005737">
    <property type="term" value="C:cytoplasm"/>
    <property type="evidence" value="ECO:0007669"/>
    <property type="project" value="TreeGrafter"/>
</dbReference>
<dbReference type="PANTHER" id="PTHR31213">
    <property type="entry name" value="OS08G0374000 PROTEIN-RELATED"/>
    <property type="match status" value="1"/>
</dbReference>
<organism evidence="3 4">
    <name type="scientific">Handroanthus impetiginosus</name>
    <dbReference type="NCBI Taxonomy" id="429701"/>
    <lineage>
        <taxon>Eukaryota</taxon>
        <taxon>Viridiplantae</taxon>
        <taxon>Streptophyta</taxon>
        <taxon>Embryophyta</taxon>
        <taxon>Tracheophyta</taxon>
        <taxon>Spermatophyta</taxon>
        <taxon>Magnoliopsida</taxon>
        <taxon>eudicotyledons</taxon>
        <taxon>Gunneridae</taxon>
        <taxon>Pentapetalae</taxon>
        <taxon>asterids</taxon>
        <taxon>lamiids</taxon>
        <taxon>Lamiales</taxon>
        <taxon>Bignoniaceae</taxon>
        <taxon>Crescentiina</taxon>
        <taxon>Tabebuia alliance</taxon>
        <taxon>Handroanthus</taxon>
    </lineage>
</organism>
<dbReference type="AlphaFoldDB" id="A0A2G9GSX6"/>
<evidence type="ECO:0000256" key="1">
    <source>
        <dbReference type="ARBA" id="ARBA00009744"/>
    </source>
</evidence>
<proteinExistence type="inferred from homology"/>
<dbReference type="GO" id="GO:0004864">
    <property type="term" value="F:protein phosphatase inhibitor activity"/>
    <property type="evidence" value="ECO:0007669"/>
    <property type="project" value="InterPro"/>
</dbReference>
<dbReference type="SUPFAM" id="SSF55961">
    <property type="entry name" value="Bet v1-like"/>
    <property type="match status" value="1"/>
</dbReference>
<dbReference type="PANTHER" id="PTHR31213:SF55">
    <property type="entry name" value="STRESS-INDUCED PROTEIN SAM22"/>
    <property type="match status" value="1"/>
</dbReference>
<comment type="caution">
    <text evidence="3">The sequence shown here is derived from an EMBL/GenBank/DDBJ whole genome shotgun (WGS) entry which is preliminary data.</text>
</comment>
<reference evidence="4" key="1">
    <citation type="journal article" date="2018" name="Gigascience">
        <title>Genome assembly of the Pink Ipe (Handroanthus impetiginosus, Bignoniaceae), a highly valued, ecologically keystone Neotropical timber forest tree.</title>
        <authorList>
            <person name="Silva-Junior O.B."/>
            <person name="Grattapaglia D."/>
            <person name="Novaes E."/>
            <person name="Collevatti R.G."/>
        </authorList>
    </citation>
    <scope>NUCLEOTIDE SEQUENCE [LARGE SCALE GENOMIC DNA]</scope>
    <source>
        <strain evidence="4">cv. UFG-1</strain>
    </source>
</reference>
<gene>
    <name evidence="3" type="ORF">CDL12_19018</name>
</gene>
<dbReference type="STRING" id="429701.A0A2G9GSX6"/>
<dbReference type="GO" id="GO:0038023">
    <property type="term" value="F:signaling receptor activity"/>
    <property type="evidence" value="ECO:0007669"/>
    <property type="project" value="InterPro"/>
</dbReference>
<dbReference type="PRINTS" id="PR00634">
    <property type="entry name" value="BETALLERGEN"/>
</dbReference>
<dbReference type="FunFam" id="3.30.530.20:FF:000007">
    <property type="entry name" value="Major pollen allergen Bet v 1-A"/>
    <property type="match status" value="1"/>
</dbReference>
<keyword evidence="4" id="KW-1185">Reference proteome</keyword>
<accession>A0A2G9GSX6</accession>
<evidence type="ECO:0000259" key="2">
    <source>
        <dbReference type="Pfam" id="PF00407"/>
    </source>
</evidence>
<dbReference type="InterPro" id="IPR023393">
    <property type="entry name" value="START-like_dom_sf"/>
</dbReference>
<dbReference type="InterPro" id="IPR024949">
    <property type="entry name" value="Bet_v_I_allergen"/>
</dbReference>
<dbReference type="EMBL" id="NKXS01003823">
    <property type="protein sequence ID" value="PIN08417.1"/>
    <property type="molecule type" value="Genomic_DNA"/>
</dbReference>
<feature type="domain" description="Bet v I/Major latex protein" evidence="2">
    <location>
        <begin position="1"/>
        <end position="119"/>
    </location>
</feature>